<dbReference type="Pfam" id="PF13306">
    <property type="entry name" value="LRR_5"/>
    <property type="match status" value="1"/>
</dbReference>
<sequence length="348" mass="40506">MSKSEVNGNRYCHFFYPEIKEFVGDERMKEIESELMSKNSKIFDRFDANRHEGENDTYLATLIRQDLVQEFVSYVTKLNIPLNIEIERSLFETNQILNEQNPTLIEYSAFYGSIQIFQYLKYNGVKLTPSLWIYAIHSNNAEFIHLLESNAVCPPNKSFEECFNESIKCHHNGIAEYIKDRSMLEINNKALSCILQYQNYQYFPFDFSRSDFFYLCRNNYTKLVNFYMRKNEKVIRKDSTTLTKAANDNIIDALYYLLSKEKKIRAHCFNGNEELTKIAIPPSVIHIELRAFNYCTSLAEVVIPSSVKTIGDYAFQGCPLLKVTIPNSVIKIGGGAFLYFIAVHYLTY</sequence>
<dbReference type="InterPro" id="IPR032675">
    <property type="entry name" value="LRR_dom_sf"/>
</dbReference>
<evidence type="ECO:0000313" key="2">
    <source>
        <dbReference type="Proteomes" id="UP001470230"/>
    </source>
</evidence>
<dbReference type="PANTHER" id="PTHR24159">
    <property type="match status" value="1"/>
</dbReference>
<dbReference type="SUPFAM" id="SSF48403">
    <property type="entry name" value="Ankyrin repeat"/>
    <property type="match status" value="1"/>
</dbReference>
<keyword evidence="2" id="KW-1185">Reference proteome</keyword>
<dbReference type="Proteomes" id="UP001470230">
    <property type="component" value="Unassembled WGS sequence"/>
</dbReference>
<dbReference type="InterPro" id="IPR036770">
    <property type="entry name" value="Ankyrin_rpt-contain_sf"/>
</dbReference>
<dbReference type="PANTHER" id="PTHR24159:SF5">
    <property type="entry name" value="ANK_REP_REGION DOMAIN-CONTAINING PROTEIN"/>
    <property type="match status" value="1"/>
</dbReference>
<dbReference type="InterPro" id="IPR026906">
    <property type="entry name" value="LRR_5"/>
</dbReference>
<dbReference type="EMBL" id="JAPFFF010000016">
    <property type="protein sequence ID" value="KAK8864799.1"/>
    <property type="molecule type" value="Genomic_DNA"/>
</dbReference>
<protein>
    <recommendedName>
        <fullName evidence="3">DUF3447 domain-containing protein</fullName>
    </recommendedName>
</protein>
<comment type="caution">
    <text evidence="1">The sequence shown here is derived from an EMBL/GenBank/DDBJ whole genome shotgun (WGS) entry which is preliminary data.</text>
</comment>
<organism evidence="1 2">
    <name type="scientific">Tritrichomonas musculus</name>
    <dbReference type="NCBI Taxonomy" id="1915356"/>
    <lineage>
        <taxon>Eukaryota</taxon>
        <taxon>Metamonada</taxon>
        <taxon>Parabasalia</taxon>
        <taxon>Tritrichomonadida</taxon>
        <taxon>Tritrichomonadidae</taxon>
        <taxon>Tritrichomonas</taxon>
    </lineage>
</organism>
<evidence type="ECO:0000313" key="1">
    <source>
        <dbReference type="EMBL" id="KAK8864799.1"/>
    </source>
</evidence>
<proteinExistence type="predicted"/>
<dbReference type="Gene3D" id="3.80.10.10">
    <property type="entry name" value="Ribonuclease Inhibitor"/>
    <property type="match status" value="1"/>
</dbReference>
<evidence type="ECO:0008006" key="3">
    <source>
        <dbReference type="Google" id="ProtNLM"/>
    </source>
</evidence>
<reference evidence="1 2" key="1">
    <citation type="submission" date="2024-04" db="EMBL/GenBank/DDBJ databases">
        <title>Tritrichomonas musculus Genome.</title>
        <authorList>
            <person name="Alves-Ferreira E."/>
            <person name="Grigg M."/>
            <person name="Lorenzi H."/>
            <person name="Galac M."/>
        </authorList>
    </citation>
    <scope>NUCLEOTIDE SEQUENCE [LARGE SCALE GENOMIC DNA]</scope>
    <source>
        <strain evidence="1 2">EAF2021</strain>
    </source>
</reference>
<name>A0ABR2IMS8_9EUKA</name>
<accession>A0ABR2IMS8</accession>
<gene>
    <name evidence="1" type="ORF">M9Y10_010324</name>
</gene>